<dbReference type="InterPro" id="IPR035203">
    <property type="entry name" value="Cdc24_OB3"/>
</dbReference>
<evidence type="ECO:0000313" key="5">
    <source>
        <dbReference type="Proteomes" id="UP001472677"/>
    </source>
</evidence>
<organism evidence="4 5">
    <name type="scientific">Hibiscus sabdariffa</name>
    <name type="common">roselle</name>
    <dbReference type="NCBI Taxonomy" id="183260"/>
    <lineage>
        <taxon>Eukaryota</taxon>
        <taxon>Viridiplantae</taxon>
        <taxon>Streptophyta</taxon>
        <taxon>Embryophyta</taxon>
        <taxon>Tracheophyta</taxon>
        <taxon>Spermatophyta</taxon>
        <taxon>Magnoliopsida</taxon>
        <taxon>eudicotyledons</taxon>
        <taxon>Gunneridae</taxon>
        <taxon>Pentapetalae</taxon>
        <taxon>rosids</taxon>
        <taxon>malvids</taxon>
        <taxon>Malvales</taxon>
        <taxon>Malvaceae</taxon>
        <taxon>Malvoideae</taxon>
        <taxon>Hibiscus</taxon>
    </lineage>
</organism>
<evidence type="ECO:0000313" key="4">
    <source>
        <dbReference type="EMBL" id="KAK8511264.1"/>
    </source>
</evidence>
<dbReference type="Pfam" id="PF17244">
    <property type="entry name" value="CDC24_OB3"/>
    <property type="match status" value="2"/>
</dbReference>
<comment type="caution">
    <text evidence="4">The sequence shown here is derived from an EMBL/GenBank/DDBJ whole genome shotgun (WGS) entry which is preliminary data.</text>
</comment>
<proteinExistence type="predicted"/>
<dbReference type="EMBL" id="JBBPBM010000079">
    <property type="protein sequence ID" value="KAK8511264.1"/>
    <property type="molecule type" value="Genomic_DNA"/>
</dbReference>
<feature type="domain" description="Cell division control protein 24 OB" evidence="2">
    <location>
        <begin position="148"/>
        <end position="278"/>
    </location>
</feature>
<evidence type="ECO:0008006" key="6">
    <source>
        <dbReference type="Google" id="ProtNLM"/>
    </source>
</evidence>
<feature type="domain" description="Cell division control protein 24 OB" evidence="3">
    <location>
        <begin position="18"/>
        <end position="143"/>
    </location>
</feature>
<evidence type="ECO:0000259" key="3">
    <source>
        <dbReference type="Pfam" id="PF17246"/>
    </source>
</evidence>
<dbReference type="Proteomes" id="UP001472677">
    <property type="component" value="Unassembled WGS sequence"/>
</dbReference>
<dbReference type="InterPro" id="IPR012340">
    <property type="entry name" value="NA-bd_OB-fold"/>
</dbReference>
<dbReference type="Pfam" id="PF17245">
    <property type="entry name" value="CDC24_OB2"/>
    <property type="match status" value="1"/>
</dbReference>
<name>A0ABR2BVW3_9ROSI</name>
<reference evidence="4 5" key="1">
    <citation type="journal article" date="2024" name="G3 (Bethesda)">
        <title>Genome assembly of Hibiscus sabdariffa L. provides insights into metabolisms of medicinal natural products.</title>
        <authorList>
            <person name="Kim T."/>
        </authorList>
    </citation>
    <scope>NUCLEOTIDE SEQUENCE [LARGE SCALE GENOMIC DNA]</scope>
    <source>
        <strain evidence="4">TK-2024</strain>
        <tissue evidence="4">Old leaves</tissue>
    </source>
</reference>
<protein>
    <recommendedName>
        <fullName evidence="6">Nucleic acid-binding protein</fullName>
    </recommendedName>
</protein>
<feature type="domain" description="Cell division control protein 24 OB" evidence="1">
    <location>
        <begin position="498"/>
        <end position="646"/>
    </location>
</feature>
<feature type="domain" description="Cell division control protein 24 OB" evidence="1">
    <location>
        <begin position="398"/>
        <end position="475"/>
    </location>
</feature>
<dbReference type="SUPFAM" id="SSF50249">
    <property type="entry name" value="Nucleic acid-binding proteins"/>
    <property type="match status" value="1"/>
</dbReference>
<sequence>MEVDNDRTRDGEDEEDPFLAFIEHARSVISPDEDEDPSGNNDGYNGAGWGWIASRILKTCISYSSGVTAAILLADLSQAWGEQQRAGGPKKRPEIINQMKRKHRRAKLPNTVTIDLIYEKNFLSLSTVLEAVIVNAYVLPSTNIYMLTLGDYWSSNTIDLYLHRRYYELVEPPNGILKKGREVFLTGCYLRTAKEGSGTPRLLPTEYLVILLDEDLDDDAILIGAQFCSDSFSSISHDGVKNGVTYSLYARIESIGSLETQEQCGGLQRKQITLVDSDGVKLRFILWNEQVILANLFSVGSMLALDRPYIAVSAESAIETNDEFCLEYGTATQLYLVPFVQHDEQVSLSSTQNRIQGSKLYAAVDPTQGPRLSQVILPCDSQGSIDFSNYPLQLFVADLHDKMTGISLYGVVADVFRERNNAGVVFLLKFEDVTGSISAKLHFSRSWSLGRVSVGHTVYISGLACSKNKQNQFMVNLPLKLLTAFCENLMTWLLVLVDSFELSWFEMEAGASFINLSCLPALLNSSCLHRLSSLSDLSSRSNSMHVCRVWLDQVDHCHVTTRFSHAPCGHFVKEIPNGAVECSFCHCNCDGEVVTRAFYLKLTLADENTKIFAWCTGQTATELLQISPDEFYELSEDEQVMYPSSLENERFIVALVNCKRQAAYGSCDSQTPEADAVSWEITRALKYD</sequence>
<evidence type="ECO:0000259" key="2">
    <source>
        <dbReference type="Pfam" id="PF17245"/>
    </source>
</evidence>
<dbReference type="PANTHER" id="PTHR36033:SF1">
    <property type="entry name" value="NUCLEIC ACID-BINDING PROTEINS SUPERFAMILY"/>
    <property type="match status" value="1"/>
</dbReference>
<dbReference type="PANTHER" id="PTHR36033">
    <property type="entry name" value="NUCLEIC ACID-BINDING PROTEINS SUPERFAMILY"/>
    <property type="match status" value="1"/>
</dbReference>
<dbReference type="InterPro" id="IPR035201">
    <property type="entry name" value="Cdc24_OB1"/>
</dbReference>
<evidence type="ECO:0000259" key="1">
    <source>
        <dbReference type="Pfam" id="PF17244"/>
    </source>
</evidence>
<dbReference type="InterPro" id="IPR035200">
    <property type="entry name" value="Cdc24_OB2"/>
</dbReference>
<dbReference type="Pfam" id="PF17246">
    <property type="entry name" value="CDC24_OB1"/>
    <property type="match status" value="1"/>
</dbReference>
<accession>A0ABR2BVW3</accession>
<dbReference type="Gene3D" id="2.40.50.140">
    <property type="entry name" value="Nucleic acid-binding proteins"/>
    <property type="match status" value="1"/>
</dbReference>
<keyword evidence="5" id="KW-1185">Reference proteome</keyword>
<gene>
    <name evidence="4" type="ORF">V6N12_033541</name>
</gene>